<name>A0A5E4N5X7_9HEMI</name>
<gene>
    <name evidence="1" type="ORF">CINCED_3A010992</name>
</gene>
<dbReference type="EMBL" id="CABPRJ010001803">
    <property type="protein sequence ID" value="VVC39149.1"/>
    <property type="molecule type" value="Genomic_DNA"/>
</dbReference>
<feature type="non-terminal residue" evidence="1">
    <location>
        <position position="202"/>
    </location>
</feature>
<reference evidence="1 2" key="1">
    <citation type="submission" date="2019-08" db="EMBL/GenBank/DDBJ databases">
        <authorList>
            <person name="Alioto T."/>
            <person name="Alioto T."/>
            <person name="Gomez Garrido J."/>
        </authorList>
    </citation>
    <scope>NUCLEOTIDE SEQUENCE [LARGE SCALE GENOMIC DNA]</scope>
</reference>
<sequence>MDSEISNLLHNNTTSHGRTDVTIKHSLDHGRLDVIMNSIKDAVYNFKHTFNTSDHDRKIDVYIFNNLNDYQGYLKNMGRAIDNGVVSYTAMNNFDANNHADVGGNGADVYVYLNSEGNVNQDTLEREIGHAMQLTNLGLSYILPTAVREGMASYIAGLENGNHINDHKDINTLSKIKSKNLKADEILHDGYYGQNCYSEIEQ</sequence>
<dbReference type="AlphaFoldDB" id="A0A5E4N5X7"/>
<protein>
    <recommendedName>
        <fullName evidence="3">Metallopeptidase, catalytic domain</fullName>
    </recommendedName>
</protein>
<keyword evidence="2" id="KW-1185">Reference proteome</keyword>
<dbReference type="Proteomes" id="UP000325440">
    <property type="component" value="Unassembled WGS sequence"/>
</dbReference>
<evidence type="ECO:0008006" key="3">
    <source>
        <dbReference type="Google" id="ProtNLM"/>
    </source>
</evidence>
<evidence type="ECO:0000313" key="2">
    <source>
        <dbReference type="Proteomes" id="UP000325440"/>
    </source>
</evidence>
<evidence type="ECO:0000313" key="1">
    <source>
        <dbReference type="EMBL" id="VVC39149.1"/>
    </source>
</evidence>
<accession>A0A5E4N5X7</accession>
<proteinExistence type="predicted"/>
<organism evidence="1 2">
    <name type="scientific">Cinara cedri</name>
    <dbReference type="NCBI Taxonomy" id="506608"/>
    <lineage>
        <taxon>Eukaryota</taxon>
        <taxon>Metazoa</taxon>
        <taxon>Ecdysozoa</taxon>
        <taxon>Arthropoda</taxon>
        <taxon>Hexapoda</taxon>
        <taxon>Insecta</taxon>
        <taxon>Pterygota</taxon>
        <taxon>Neoptera</taxon>
        <taxon>Paraneoptera</taxon>
        <taxon>Hemiptera</taxon>
        <taxon>Sternorrhyncha</taxon>
        <taxon>Aphidomorpha</taxon>
        <taxon>Aphidoidea</taxon>
        <taxon>Aphididae</taxon>
        <taxon>Lachninae</taxon>
        <taxon>Cinara</taxon>
    </lineage>
</organism>